<evidence type="ECO:0000313" key="11">
    <source>
        <dbReference type="EMBL" id="UQZ85214.1"/>
    </source>
</evidence>
<accession>A0ABY4RUZ8</accession>
<evidence type="ECO:0000256" key="5">
    <source>
        <dbReference type="ARBA" id="ARBA00023136"/>
    </source>
</evidence>
<dbReference type="InterPro" id="IPR038501">
    <property type="entry name" value="Spore_GerAC_C_sf"/>
</dbReference>
<dbReference type="PANTHER" id="PTHR35789">
    <property type="entry name" value="SPORE GERMINATION PROTEIN B3"/>
    <property type="match status" value="1"/>
</dbReference>
<evidence type="ECO:0000256" key="4">
    <source>
        <dbReference type="ARBA" id="ARBA00022729"/>
    </source>
</evidence>
<evidence type="ECO:0000256" key="1">
    <source>
        <dbReference type="ARBA" id="ARBA00004635"/>
    </source>
</evidence>
<evidence type="ECO:0000256" key="8">
    <source>
        <dbReference type="SAM" id="SignalP"/>
    </source>
</evidence>
<sequence length="393" mass="44204">MNRRFARFVLLACCLLPLAGCWDRTEINDVAFVVSSGVDLEKDGRIRITVMVPLPGQMGGATGGGGGTSGGGKSYYLDSEVGNTFREAQARLQERMSRRMFFGHRRTLVIGEEVAKAGISDLFDSSPRNSENRMSSYIIATTGKAYELLQATPRFERFPSEVIRELAKAHYVIDMNMKDIGVALNAPGSDPVMVYMDPVDSQKSEKKSKEITVKGYMQFKGDKLVDKLENEQAQGFAWLRNESIKTTVTLDDLSGRPTGIGLRVQRIKTSIKPELLDQRLKFRIGVQAKAVLLEDDRNMDLSQPKNVEKIERMLNEYIKKAIVEVIEKCKKNSADSVQFGTFVWRSYPDEWKKKFAASWPEGLKEAEYDVDVSSMLIETGLIYENVTKGHRLK</sequence>
<gene>
    <name evidence="11" type="primary">gerBC_9</name>
    <name evidence="11" type="ORF">SK3146_04497</name>
</gene>
<keyword evidence="5" id="KW-0472">Membrane</keyword>
<feature type="chain" id="PRO_5047508619" evidence="8">
    <location>
        <begin position="20"/>
        <end position="393"/>
    </location>
</feature>
<dbReference type="NCBIfam" id="TIGR02887">
    <property type="entry name" value="spore_ger_x_C"/>
    <property type="match status" value="1"/>
</dbReference>
<dbReference type="InterPro" id="IPR046953">
    <property type="entry name" value="Spore_GerAC-like_C"/>
</dbReference>
<keyword evidence="6" id="KW-0564">Palmitate</keyword>
<evidence type="ECO:0000259" key="10">
    <source>
        <dbReference type="Pfam" id="PF25198"/>
    </source>
</evidence>
<evidence type="ECO:0000256" key="6">
    <source>
        <dbReference type="ARBA" id="ARBA00023139"/>
    </source>
</evidence>
<proteinExistence type="inferred from homology"/>
<organism evidence="11 12">
    <name type="scientific">Paenibacillus konkukensis</name>
    <dbReference type="NCBI Taxonomy" id="2020716"/>
    <lineage>
        <taxon>Bacteria</taxon>
        <taxon>Bacillati</taxon>
        <taxon>Bacillota</taxon>
        <taxon>Bacilli</taxon>
        <taxon>Bacillales</taxon>
        <taxon>Paenibacillaceae</taxon>
        <taxon>Paenibacillus</taxon>
    </lineage>
</organism>
<comment type="subcellular location">
    <subcellularLocation>
        <location evidence="1">Membrane</location>
        <topology evidence="1">Lipid-anchor</topology>
    </subcellularLocation>
</comment>
<comment type="similarity">
    <text evidence="2">Belongs to the GerABKC lipoprotein family.</text>
</comment>
<dbReference type="Gene3D" id="3.30.300.210">
    <property type="entry name" value="Nutrient germinant receptor protein C, domain 3"/>
    <property type="match status" value="1"/>
</dbReference>
<protein>
    <submittedName>
        <fullName evidence="11">Spore germination protein B3</fullName>
    </submittedName>
</protein>
<dbReference type="InterPro" id="IPR057336">
    <property type="entry name" value="GerAC_N"/>
</dbReference>
<feature type="domain" description="Spore germination GerAC-like C-terminal" evidence="9">
    <location>
        <begin position="215"/>
        <end position="380"/>
    </location>
</feature>
<dbReference type="RefSeq" id="WP_249860876.1">
    <property type="nucleotide sequence ID" value="NZ_CP027059.1"/>
</dbReference>
<dbReference type="PANTHER" id="PTHR35789:SF1">
    <property type="entry name" value="SPORE GERMINATION PROTEIN B3"/>
    <property type="match status" value="1"/>
</dbReference>
<keyword evidence="4 8" id="KW-0732">Signal</keyword>
<keyword evidence="7" id="KW-0449">Lipoprotein</keyword>
<reference evidence="11" key="2">
    <citation type="journal article" date="2021" name="J Anim Sci Technol">
        <title>Complete genome sequence of Paenibacillus konkukensis sp. nov. SK3146 as a potential probiotic strain.</title>
        <authorList>
            <person name="Jung H.I."/>
            <person name="Park S."/>
            <person name="Niu K.M."/>
            <person name="Lee S.W."/>
            <person name="Kothari D."/>
            <person name="Yi K.J."/>
            <person name="Kim S.K."/>
        </authorList>
    </citation>
    <scope>NUCLEOTIDE SEQUENCE</scope>
    <source>
        <strain evidence="11">SK3146</strain>
    </source>
</reference>
<dbReference type="Pfam" id="PF05504">
    <property type="entry name" value="Spore_GerAC"/>
    <property type="match status" value="1"/>
</dbReference>
<keyword evidence="3" id="KW-0309">Germination</keyword>
<evidence type="ECO:0000256" key="2">
    <source>
        <dbReference type="ARBA" id="ARBA00007886"/>
    </source>
</evidence>
<feature type="signal peptide" evidence="8">
    <location>
        <begin position="1"/>
        <end position="19"/>
    </location>
</feature>
<feature type="domain" description="Spore germination protein N-terminal" evidence="10">
    <location>
        <begin position="23"/>
        <end position="197"/>
    </location>
</feature>
<evidence type="ECO:0000313" key="12">
    <source>
        <dbReference type="Proteomes" id="UP001057134"/>
    </source>
</evidence>
<name>A0ABY4RUZ8_9BACL</name>
<evidence type="ECO:0000259" key="9">
    <source>
        <dbReference type="Pfam" id="PF05504"/>
    </source>
</evidence>
<dbReference type="Pfam" id="PF25198">
    <property type="entry name" value="Spore_GerAC_N"/>
    <property type="match status" value="1"/>
</dbReference>
<evidence type="ECO:0000256" key="3">
    <source>
        <dbReference type="ARBA" id="ARBA00022544"/>
    </source>
</evidence>
<reference evidence="11" key="1">
    <citation type="submission" date="2018-02" db="EMBL/GenBank/DDBJ databases">
        <authorList>
            <person name="Kim S.-K."/>
            <person name="Jung H.-I."/>
            <person name="Lee S.-W."/>
        </authorList>
    </citation>
    <scope>NUCLEOTIDE SEQUENCE</scope>
    <source>
        <strain evidence="11">SK3146</strain>
    </source>
</reference>
<dbReference type="InterPro" id="IPR008844">
    <property type="entry name" value="Spore_GerAC-like"/>
</dbReference>
<evidence type="ECO:0000256" key="7">
    <source>
        <dbReference type="ARBA" id="ARBA00023288"/>
    </source>
</evidence>
<dbReference type="Proteomes" id="UP001057134">
    <property type="component" value="Chromosome"/>
</dbReference>
<keyword evidence="12" id="KW-1185">Reference proteome</keyword>
<dbReference type="EMBL" id="CP027059">
    <property type="protein sequence ID" value="UQZ85214.1"/>
    <property type="molecule type" value="Genomic_DNA"/>
</dbReference>